<feature type="compositionally biased region" description="Acidic residues" evidence="1">
    <location>
        <begin position="85"/>
        <end position="100"/>
    </location>
</feature>
<organism evidence="2 3">
    <name type="scientific">Glossina palpalis gambiensis</name>
    <dbReference type="NCBI Taxonomy" id="67801"/>
    <lineage>
        <taxon>Eukaryota</taxon>
        <taxon>Metazoa</taxon>
        <taxon>Ecdysozoa</taxon>
        <taxon>Arthropoda</taxon>
        <taxon>Hexapoda</taxon>
        <taxon>Insecta</taxon>
        <taxon>Pterygota</taxon>
        <taxon>Neoptera</taxon>
        <taxon>Endopterygota</taxon>
        <taxon>Diptera</taxon>
        <taxon>Brachycera</taxon>
        <taxon>Muscomorpha</taxon>
        <taxon>Hippoboscoidea</taxon>
        <taxon>Glossinidae</taxon>
        <taxon>Glossina</taxon>
    </lineage>
</organism>
<evidence type="ECO:0000256" key="1">
    <source>
        <dbReference type="SAM" id="MobiDB-lite"/>
    </source>
</evidence>
<dbReference type="VEuPathDB" id="VectorBase:GPPI025673"/>
<accession>A0A1B0BCG2</accession>
<sequence length="100" mass="10594">MTLAGPPRAPNKSNSFMASNAALAIPIELAFNSGSPKSCKAVLCPRPFKEAEAASFSSGNKRLQALSESASRRNAGDKRKSSGLEEGDLTMDEFGEWGNM</sequence>
<name>A0A1B0BCG2_9MUSC</name>
<dbReference type="EnsemblMetazoa" id="GPPI025673-RA">
    <property type="protein sequence ID" value="GPPI025673-PA"/>
    <property type="gene ID" value="GPPI025673"/>
</dbReference>
<keyword evidence="3" id="KW-1185">Reference proteome</keyword>
<dbReference type="Proteomes" id="UP000092460">
    <property type="component" value="Unassembled WGS sequence"/>
</dbReference>
<dbReference type="AlphaFoldDB" id="A0A1B0BCG2"/>
<feature type="compositionally biased region" description="Polar residues" evidence="1">
    <location>
        <begin position="55"/>
        <end position="69"/>
    </location>
</feature>
<protein>
    <submittedName>
        <fullName evidence="2">Uncharacterized protein</fullName>
    </submittedName>
</protein>
<reference evidence="3" key="1">
    <citation type="submission" date="2015-01" db="EMBL/GenBank/DDBJ databases">
        <authorList>
            <person name="Aksoy S."/>
            <person name="Warren W."/>
            <person name="Wilson R.K."/>
        </authorList>
    </citation>
    <scope>NUCLEOTIDE SEQUENCE [LARGE SCALE GENOMIC DNA]</scope>
    <source>
        <strain evidence="3">IAEA</strain>
    </source>
</reference>
<feature type="compositionally biased region" description="Basic and acidic residues" evidence="1">
    <location>
        <begin position="70"/>
        <end position="83"/>
    </location>
</feature>
<dbReference type="EMBL" id="JXJN01011989">
    <property type="status" value="NOT_ANNOTATED_CDS"/>
    <property type="molecule type" value="Genomic_DNA"/>
</dbReference>
<reference evidence="2" key="2">
    <citation type="submission" date="2020-05" db="UniProtKB">
        <authorList>
            <consortium name="EnsemblMetazoa"/>
        </authorList>
    </citation>
    <scope>IDENTIFICATION</scope>
    <source>
        <strain evidence="2">IAEA</strain>
    </source>
</reference>
<feature type="region of interest" description="Disordered" evidence="1">
    <location>
        <begin position="54"/>
        <end position="100"/>
    </location>
</feature>
<evidence type="ECO:0000313" key="3">
    <source>
        <dbReference type="Proteomes" id="UP000092460"/>
    </source>
</evidence>
<proteinExistence type="predicted"/>
<evidence type="ECO:0000313" key="2">
    <source>
        <dbReference type="EnsemblMetazoa" id="GPPI025673-PA"/>
    </source>
</evidence>